<comment type="caution">
    <text evidence="1">The sequence shown here is derived from an EMBL/GenBank/DDBJ whole genome shotgun (WGS) entry which is preliminary data.</text>
</comment>
<reference evidence="1" key="2">
    <citation type="submission" date="2021-02" db="EMBL/GenBank/DDBJ databases">
        <authorList>
            <person name="Kimball J.A."/>
            <person name="Haas M.W."/>
            <person name="Macchietto M."/>
            <person name="Kono T."/>
            <person name="Duquette J."/>
            <person name="Shao M."/>
        </authorList>
    </citation>
    <scope>NUCLEOTIDE SEQUENCE</scope>
    <source>
        <tissue evidence="1">Fresh leaf tissue</tissue>
    </source>
</reference>
<evidence type="ECO:0000313" key="2">
    <source>
        <dbReference type="Proteomes" id="UP000729402"/>
    </source>
</evidence>
<dbReference type="AlphaFoldDB" id="A0A8J5V9M9"/>
<reference evidence="1" key="1">
    <citation type="journal article" date="2021" name="bioRxiv">
        <title>Whole Genome Assembly and Annotation of Northern Wild Rice, Zizania palustris L., Supports a Whole Genome Duplication in the Zizania Genus.</title>
        <authorList>
            <person name="Haas M."/>
            <person name="Kono T."/>
            <person name="Macchietto M."/>
            <person name="Millas R."/>
            <person name="McGilp L."/>
            <person name="Shao M."/>
            <person name="Duquette J."/>
            <person name="Hirsch C.N."/>
            <person name="Kimball J."/>
        </authorList>
    </citation>
    <scope>NUCLEOTIDE SEQUENCE</scope>
    <source>
        <tissue evidence="1">Fresh leaf tissue</tissue>
    </source>
</reference>
<accession>A0A8J5V9M9</accession>
<name>A0A8J5V9M9_ZIZPA</name>
<sequence>MANQESGSYLLILLVDALARRISCRRRHASTVIAALFAIATCCWSQRRHPAAATFALAMASSSSPVNDARADSFKSEKPRVVLVWMMSD</sequence>
<proteinExistence type="predicted"/>
<gene>
    <name evidence="1" type="ORF">GUJ93_ZPchr0002g26345</name>
</gene>
<protein>
    <submittedName>
        <fullName evidence="1">Uncharacterized protein</fullName>
    </submittedName>
</protein>
<evidence type="ECO:0000313" key="1">
    <source>
        <dbReference type="EMBL" id="KAG8056265.1"/>
    </source>
</evidence>
<dbReference type="EMBL" id="JAAALK010000287">
    <property type="protein sequence ID" value="KAG8056265.1"/>
    <property type="molecule type" value="Genomic_DNA"/>
</dbReference>
<keyword evidence="2" id="KW-1185">Reference proteome</keyword>
<organism evidence="1 2">
    <name type="scientific">Zizania palustris</name>
    <name type="common">Northern wild rice</name>
    <dbReference type="NCBI Taxonomy" id="103762"/>
    <lineage>
        <taxon>Eukaryota</taxon>
        <taxon>Viridiplantae</taxon>
        <taxon>Streptophyta</taxon>
        <taxon>Embryophyta</taxon>
        <taxon>Tracheophyta</taxon>
        <taxon>Spermatophyta</taxon>
        <taxon>Magnoliopsida</taxon>
        <taxon>Liliopsida</taxon>
        <taxon>Poales</taxon>
        <taxon>Poaceae</taxon>
        <taxon>BOP clade</taxon>
        <taxon>Oryzoideae</taxon>
        <taxon>Oryzeae</taxon>
        <taxon>Zizaniinae</taxon>
        <taxon>Zizania</taxon>
    </lineage>
</organism>
<dbReference type="Proteomes" id="UP000729402">
    <property type="component" value="Unassembled WGS sequence"/>
</dbReference>